<organism evidence="2 3">
    <name type="scientific">Linum tenue</name>
    <dbReference type="NCBI Taxonomy" id="586396"/>
    <lineage>
        <taxon>Eukaryota</taxon>
        <taxon>Viridiplantae</taxon>
        <taxon>Streptophyta</taxon>
        <taxon>Embryophyta</taxon>
        <taxon>Tracheophyta</taxon>
        <taxon>Spermatophyta</taxon>
        <taxon>Magnoliopsida</taxon>
        <taxon>eudicotyledons</taxon>
        <taxon>Gunneridae</taxon>
        <taxon>Pentapetalae</taxon>
        <taxon>rosids</taxon>
        <taxon>fabids</taxon>
        <taxon>Malpighiales</taxon>
        <taxon>Linaceae</taxon>
        <taxon>Linum</taxon>
    </lineage>
</organism>
<evidence type="ECO:0000313" key="2">
    <source>
        <dbReference type="EMBL" id="CAI0452754.1"/>
    </source>
</evidence>
<accession>A0AAV0N2I8</accession>
<dbReference type="Proteomes" id="UP001154282">
    <property type="component" value="Unassembled WGS sequence"/>
</dbReference>
<comment type="caution">
    <text evidence="2">The sequence shown here is derived from an EMBL/GenBank/DDBJ whole genome shotgun (WGS) entry which is preliminary data.</text>
</comment>
<protein>
    <submittedName>
        <fullName evidence="2">Uncharacterized protein</fullName>
    </submittedName>
</protein>
<feature type="region of interest" description="Disordered" evidence="1">
    <location>
        <begin position="1"/>
        <end position="34"/>
    </location>
</feature>
<sequence length="34" mass="3533">MCDLLGGVRGGGDGEDDTGLPARVPRAVRRHVAE</sequence>
<name>A0AAV0N2I8_9ROSI</name>
<evidence type="ECO:0000313" key="3">
    <source>
        <dbReference type="Proteomes" id="UP001154282"/>
    </source>
</evidence>
<keyword evidence="3" id="KW-1185">Reference proteome</keyword>
<evidence type="ECO:0000256" key="1">
    <source>
        <dbReference type="SAM" id="MobiDB-lite"/>
    </source>
</evidence>
<proteinExistence type="predicted"/>
<gene>
    <name evidence="2" type="ORF">LITE_LOCUS31339</name>
</gene>
<dbReference type="EMBL" id="CAMGYJ010000007">
    <property type="protein sequence ID" value="CAI0452754.1"/>
    <property type="molecule type" value="Genomic_DNA"/>
</dbReference>
<reference evidence="2" key="1">
    <citation type="submission" date="2022-08" db="EMBL/GenBank/DDBJ databases">
        <authorList>
            <person name="Gutierrez-Valencia J."/>
        </authorList>
    </citation>
    <scope>NUCLEOTIDE SEQUENCE</scope>
</reference>
<dbReference type="AlphaFoldDB" id="A0AAV0N2I8"/>